<reference evidence="3" key="1">
    <citation type="submission" date="2023-01" db="EMBL/GenBank/DDBJ databases">
        <title>Key to firefly adult light organ development and bioluminescence: homeobox transcription factors regulate luciferase expression and transportation to peroxisome.</title>
        <authorList>
            <person name="Fu X."/>
        </authorList>
    </citation>
    <scope>NUCLEOTIDE SEQUENCE [LARGE SCALE GENOMIC DNA]</scope>
</reference>
<proteinExistence type="predicted"/>
<feature type="compositionally biased region" description="Acidic residues" evidence="1">
    <location>
        <begin position="338"/>
        <end position="350"/>
    </location>
</feature>
<feature type="compositionally biased region" description="Basic and acidic residues" evidence="1">
    <location>
        <begin position="136"/>
        <end position="145"/>
    </location>
</feature>
<evidence type="ECO:0000256" key="1">
    <source>
        <dbReference type="SAM" id="MobiDB-lite"/>
    </source>
</evidence>
<dbReference type="AlphaFoldDB" id="A0AAN7PM53"/>
<organism evidence="2 3">
    <name type="scientific">Aquatica leii</name>
    <dbReference type="NCBI Taxonomy" id="1421715"/>
    <lineage>
        <taxon>Eukaryota</taxon>
        <taxon>Metazoa</taxon>
        <taxon>Ecdysozoa</taxon>
        <taxon>Arthropoda</taxon>
        <taxon>Hexapoda</taxon>
        <taxon>Insecta</taxon>
        <taxon>Pterygota</taxon>
        <taxon>Neoptera</taxon>
        <taxon>Endopterygota</taxon>
        <taxon>Coleoptera</taxon>
        <taxon>Polyphaga</taxon>
        <taxon>Elateriformia</taxon>
        <taxon>Elateroidea</taxon>
        <taxon>Lampyridae</taxon>
        <taxon>Luciolinae</taxon>
        <taxon>Aquatica</taxon>
    </lineage>
</organism>
<keyword evidence="3" id="KW-1185">Reference proteome</keyword>
<dbReference type="Proteomes" id="UP001353858">
    <property type="component" value="Unassembled WGS sequence"/>
</dbReference>
<gene>
    <name evidence="2" type="ORF">RN001_000332</name>
</gene>
<evidence type="ECO:0000313" key="3">
    <source>
        <dbReference type="Proteomes" id="UP001353858"/>
    </source>
</evidence>
<evidence type="ECO:0000313" key="2">
    <source>
        <dbReference type="EMBL" id="KAK4884061.1"/>
    </source>
</evidence>
<protein>
    <submittedName>
        <fullName evidence="2">Uncharacterized protein</fullName>
    </submittedName>
</protein>
<name>A0AAN7PM53_9COLE</name>
<comment type="caution">
    <text evidence="2">The sequence shown here is derived from an EMBL/GenBank/DDBJ whole genome shotgun (WGS) entry which is preliminary data.</text>
</comment>
<feature type="region of interest" description="Disordered" evidence="1">
    <location>
        <begin position="126"/>
        <end position="162"/>
    </location>
</feature>
<accession>A0AAN7PM53</accession>
<sequence>MASRGFESEAPVDRLRMSVRNVLKLEKNRSFQEVKHSIVFGDDDKAIAEGILELGNALQSFDGDTSSSEFKRVSTLVPHLLSRCARMNTTDDKQQSRQRQLMLDLTNLRTEFESRIRKFKRTTFLPAIPTSSPNRKTPENPKELEELSSSESETGEPGCSYSQVRMPSVPLGLENSKKMSNKKRSRVCTEAELKRLAKNFYDSSDLSECSDVDEENTDFVPNENISEEEDELEEEVKEDSDAEVGELKHDVAESSEEFVANDEKYKLRQCIKLRNTLNQSPAKCNIQNRPSLSPYPYLPVPFDNHHGEMTLDESEVQDTVEEEVEMLDEIAVINITEQSDDEEQDVDDGEDSSKIDGNERSSGQMFVSKHGH</sequence>
<dbReference type="EMBL" id="JARPUR010000001">
    <property type="protein sequence ID" value="KAK4884061.1"/>
    <property type="molecule type" value="Genomic_DNA"/>
</dbReference>
<feature type="region of interest" description="Disordered" evidence="1">
    <location>
        <begin position="335"/>
        <end position="372"/>
    </location>
</feature>